<sequence length="1238" mass="136128">MYGSHSHSHSTGPPHSSPSQPEWRLPATTQHQQSSWSAGSVAPPPPPPPPAPIAAPSYHNTYGSISNISPGAGGSPVFGAPGGLNTTSWGVRYKHQILAPPPLPPRPPSAAEHQHHNSAQVQSPTVGSPDHHKPLPPPPGYGSQPPYFENHQQWTTGASHPSQQALAPLPPPPPPPPIPPSYQTQPTPLDNQAWQQPNHPAYAGFPSSQNFQVSPYSASAHATEASSGLPQSMSPPPPAQQLPPAEQPWPQTLPNEHGTAPPVPPKTGPNMFPANYGLGSGTPSDWEYLAPTPGTGVGVEIPERKQNHRINSSTVADSLPSQPTSFTPESSNQPTVSTPPTMTSPSAQPAYSQQPIPQQPIPQQPIPQQPIPQQHHDSGSPVSPSTTPDMRDPPRPVRVNSSGTEYSIISATEASESIDGVIEAWNQPITPQTKSVVEQSRESLASGPETRSSTQGSSPVDITQQKQEFKVPRKEVPSRTATPASSSAAGETSGGRPNTASPQPKPQEPYEDLDSWSKSSLARYVAMLRKEEVADSDEERFKIFTAFMAKETKLREILYNIEPEQKKDQDAPQSLPNRQNSTSPPVESGLIPVQSEEGYDAEISSNDALGESEEGRYSPGGRPILPRLHTPQPSGLHRSASQPNAFKAKVSRDFSSNAQNPISRATSVPPSMNDKAFSPLATNPPQPIYTPFRYTEGPQRGSDDLTFDRPAYQAYSALRQASAESGRVMSNAPNAPNRNRSSTVTSSVAQKDFDETFIGLIREKSVAYRNKTSPRTSSPPPLPVAFTQGKTDSPIDDLRSMVSSPLAKQSESSWHVTTRRDLEKYSDDFSYIREAVNTWEASTKVRREKTDRERMRRQEESEKHIDDLFNEKEIGYADINVLEEEFRQKEARVQLDEERQELDDFVAKVFNPLDERLKREISALQDHYESALAQLDHENSKIKDSVTDKYNLSHTMKVVNDIYQKLEIRYYKRLEIALDRERRRKKAERRPLVFMGDSAALKKLDGEFDQMEKRNILEAAKARDDRANRLMDTFDNAIILGLGENQSLLDEVTAKVTRIDSEAIQSSGLAVTEVEQLLKSVFTLVESLRQDSESILHSFGVADTALNNADYSVSVAEARYSNADPEIFCRLDDEKKKEDTKIQKDLHSKMESVRVGPSKIIAKINDLLESLGKTPMVEQPMSSETIPAVHPMDVLLPGPRPPTVTPGPRKPDGDPEHQERLRKALEDAKRRNAARGSS</sequence>
<feature type="region of interest" description="Disordered" evidence="2">
    <location>
        <begin position="1190"/>
        <end position="1238"/>
    </location>
</feature>
<feature type="compositionally biased region" description="Polar residues" evidence="2">
    <location>
        <begin position="189"/>
        <end position="198"/>
    </location>
</feature>
<protein>
    <submittedName>
        <fullName evidence="3">Uncharacterized protein</fullName>
    </submittedName>
</protein>
<feature type="compositionally biased region" description="Polar residues" evidence="2">
    <location>
        <begin position="571"/>
        <end position="585"/>
    </location>
</feature>
<keyword evidence="4" id="KW-1185">Reference proteome</keyword>
<evidence type="ECO:0000256" key="1">
    <source>
        <dbReference type="SAM" id="Coils"/>
    </source>
</evidence>
<evidence type="ECO:0000313" key="4">
    <source>
        <dbReference type="Proteomes" id="UP000653565"/>
    </source>
</evidence>
<feature type="compositionally biased region" description="Polar residues" evidence="2">
    <location>
        <begin position="117"/>
        <end position="126"/>
    </location>
</feature>
<feature type="compositionally biased region" description="Low complexity" evidence="2">
    <location>
        <begin position="9"/>
        <end position="21"/>
    </location>
</feature>
<dbReference type="PANTHER" id="PTHR45725">
    <property type="entry name" value="FORMIN HOMOLOGY 2 FAMILY MEMBER"/>
    <property type="match status" value="1"/>
</dbReference>
<feature type="compositionally biased region" description="Polar residues" evidence="2">
    <location>
        <begin position="309"/>
        <end position="333"/>
    </location>
</feature>
<reference evidence="3" key="1">
    <citation type="journal article" date="2020" name="bioRxiv">
        <title>Genomic and phenotypic heterogeneity of clinical isolates of the human pathogens Aspergillus fumigatus, Aspergillus lentulus and Aspergillus fumigatiaffinis.</title>
        <authorList>
            <person name="dos Santos R.A.C."/>
            <person name="Steenwyk J.L."/>
            <person name="Rivero-Menendez O."/>
            <person name="Mead M.E."/>
            <person name="Silva L.P."/>
            <person name="Bastos R.W."/>
            <person name="Alastruey-Izquierdo A."/>
            <person name="Goldman G.H."/>
            <person name="Rokas A."/>
        </authorList>
    </citation>
    <scope>NUCLEOTIDE SEQUENCE</scope>
    <source>
        <strain evidence="3">CNM-CM6805</strain>
    </source>
</reference>
<feature type="compositionally biased region" description="Gly residues" evidence="2">
    <location>
        <begin position="71"/>
        <end position="82"/>
    </location>
</feature>
<dbReference type="Proteomes" id="UP000653565">
    <property type="component" value="Unassembled WGS sequence"/>
</dbReference>
<feature type="compositionally biased region" description="Low complexity" evidence="2">
    <location>
        <begin position="480"/>
        <end position="495"/>
    </location>
</feature>
<dbReference type="AlphaFoldDB" id="A0A8H4H1P1"/>
<feature type="compositionally biased region" description="Polar residues" evidence="2">
    <location>
        <begin position="653"/>
        <end position="670"/>
    </location>
</feature>
<feature type="coiled-coil region" evidence="1">
    <location>
        <begin position="879"/>
        <end position="934"/>
    </location>
</feature>
<feature type="region of interest" description="Disordered" evidence="2">
    <location>
        <begin position="1"/>
        <end position="516"/>
    </location>
</feature>
<feature type="compositionally biased region" description="Pro residues" evidence="2">
    <location>
        <begin position="233"/>
        <end position="247"/>
    </location>
</feature>
<feature type="compositionally biased region" description="Basic and acidic residues" evidence="2">
    <location>
        <begin position="1209"/>
        <end position="1230"/>
    </location>
</feature>
<evidence type="ECO:0000256" key="2">
    <source>
        <dbReference type="SAM" id="MobiDB-lite"/>
    </source>
</evidence>
<feature type="compositionally biased region" description="Low complexity" evidence="2">
    <location>
        <begin position="407"/>
        <end position="418"/>
    </location>
</feature>
<reference evidence="3" key="2">
    <citation type="submission" date="2020-04" db="EMBL/GenBank/DDBJ databases">
        <authorList>
            <person name="Santos R.A.C."/>
            <person name="Steenwyk J.L."/>
            <person name="Rivero-Menendez O."/>
            <person name="Mead M.E."/>
            <person name="Silva L.P."/>
            <person name="Bastos R.W."/>
            <person name="Alastruey-Izquierdo A."/>
            <person name="Goldman G.H."/>
            <person name="Rokas A."/>
        </authorList>
    </citation>
    <scope>NUCLEOTIDE SEQUENCE</scope>
    <source>
        <strain evidence="3">CNM-CM6805</strain>
    </source>
</reference>
<feature type="compositionally biased region" description="Pro residues" evidence="2">
    <location>
        <begin position="357"/>
        <end position="370"/>
    </location>
</feature>
<keyword evidence="1" id="KW-0175">Coiled coil</keyword>
<feature type="compositionally biased region" description="Low complexity" evidence="2">
    <location>
        <begin position="334"/>
        <end position="346"/>
    </location>
</feature>
<name>A0A8H4H1P1_9EURO</name>
<feature type="region of interest" description="Disordered" evidence="2">
    <location>
        <begin position="769"/>
        <end position="793"/>
    </location>
</feature>
<feature type="compositionally biased region" description="Pro residues" evidence="2">
    <location>
        <begin position="168"/>
        <end position="180"/>
    </location>
</feature>
<evidence type="ECO:0000313" key="3">
    <source>
        <dbReference type="EMBL" id="KAF4233113.1"/>
    </source>
</evidence>
<feature type="compositionally biased region" description="Polar residues" evidence="2">
    <location>
        <begin position="449"/>
        <end position="466"/>
    </location>
</feature>
<feature type="compositionally biased region" description="Basic and acidic residues" evidence="2">
    <location>
        <begin position="467"/>
        <end position="477"/>
    </location>
</feature>
<accession>A0A8H4H1P1</accession>
<feature type="compositionally biased region" description="Polar residues" evidence="2">
    <location>
        <begin position="27"/>
        <end position="38"/>
    </location>
</feature>
<feature type="compositionally biased region" description="Pro residues" evidence="2">
    <location>
        <begin position="99"/>
        <end position="108"/>
    </location>
</feature>
<feature type="compositionally biased region" description="Polar residues" evidence="2">
    <location>
        <begin position="58"/>
        <end position="69"/>
    </location>
</feature>
<proteinExistence type="predicted"/>
<feature type="compositionally biased region" description="Pro residues" evidence="2">
    <location>
        <begin position="42"/>
        <end position="53"/>
    </location>
</feature>
<comment type="caution">
    <text evidence="3">The sequence shown here is derived from an EMBL/GenBank/DDBJ whole genome shotgun (WGS) entry which is preliminary data.</text>
</comment>
<feature type="compositionally biased region" description="Polar residues" evidence="2">
    <location>
        <begin position="731"/>
        <end position="747"/>
    </location>
</feature>
<feature type="compositionally biased region" description="Polar residues" evidence="2">
    <location>
        <begin position="427"/>
        <end position="438"/>
    </location>
</feature>
<dbReference type="InterPro" id="IPR051425">
    <property type="entry name" value="Formin_Homology"/>
</dbReference>
<feature type="compositionally biased region" description="Polar residues" evidence="2">
    <location>
        <begin position="150"/>
        <end position="160"/>
    </location>
</feature>
<organism evidence="3 4">
    <name type="scientific">Aspergillus fumigatiaffinis</name>
    <dbReference type="NCBI Taxonomy" id="340414"/>
    <lineage>
        <taxon>Eukaryota</taxon>
        <taxon>Fungi</taxon>
        <taxon>Dikarya</taxon>
        <taxon>Ascomycota</taxon>
        <taxon>Pezizomycotina</taxon>
        <taxon>Eurotiomycetes</taxon>
        <taxon>Eurotiomycetidae</taxon>
        <taxon>Eurotiales</taxon>
        <taxon>Aspergillaceae</taxon>
        <taxon>Aspergillus</taxon>
        <taxon>Aspergillus subgen. Fumigati</taxon>
    </lineage>
</organism>
<feature type="compositionally biased region" description="Polar residues" evidence="2">
    <location>
        <begin position="206"/>
        <end position="217"/>
    </location>
</feature>
<dbReference type="EMBL" id="JAAAPX010000082">
    <property type="protein sequence ID" value="KAF4233113.1"/>
    <property type="molecule type" value="Genomic_DNA"/>
</dbReference>
<dbReference type="PANTHER" id="PTHR45725:SF18">
    <property type="entry name" value="ORC1-LIKE AAA ATPASE DOMAIN-CONTAINING PROTEIN"/>
    <property type="match status" value="1"/>
</dbReference>
<feature type="region of interest" description="Disordered" evidence="2">
    <location>
        <begin position="560"/>
        <end position="747"/>
    </location>
</feature>
<gene>
    <name evidence="3" type="ORF">CNMCM6805_009453</name>
</gene>